<feature type="compositionally biased region" description="Basic and acidic residues" evidence="2">
    <location>
        <begin position="11"/>
        <end position="22"/>
    </location>
</feature>
<comment type="similarity">
    <text evidence="1">Belongs to the iron-sulfur cluster assembly SufBD family.</text>
</comment>
<proteinExistence type="inferred from homology"/>
<feature type="compositionally biased region" description="Polar residues" evidence="2">
    <location>
        <begin position="1"/>
        <end position="10"/>
    </location>
</feature>
<dbReference type="InterPro" id="IPR055346">
    <property type="entry name" value="Fe-S_cluster_assembly_SufBD"/>
</dbReference>
<reference evidence="4 5" key="1">
    <citation type="submission" date="2020-04" db="EMBL/GenBank/DDBJ databases">
        <title>MicrobeNet Type strains.</title>
        <authorList>
            <person name="Nicholson A.C."/>
        </authorList>
    </citation>
    <scope>NUCLEOTIDE SEQUENCE [LARGE SCALE GENOMIC DNA]</scope>
    <source>
        <strain evidence="4 5">ATCC BAA-788</strain>
    </source>
</reference>
<dbReference type="PANTHER" id="PTHR43575:SF1">
    <property type="entry name" value="PROTEIN ABCI7, CHLOROPLASTIC"/>
    <property type="match status" value="1"/>
</dbReference>
<evidence type="ECO:0000313" key="4">
    <source>
        <dbReference type="EMBL" id="NKY22357.1"/>
    </source>
</evidence>
<comment type="caution">
    <text evidence="4">The sequence shown here is derived from an EMBL/GenBank/DDBJ whole genome shotgun (WGS) entry which is preliminary data.</text>
</comment>
<dbReference type="InterPro" id="IPR011542">
    <property type="entry name" value="SUF_FeS_clus_asmbl_SufD"/>
</dbReference>
<feature type="region of interest" description="Disordered" evidence="2">
    <location>
        <begin position="1"/>
        <end position="33"/>
    </location>
</feature>
<evidence type="ECO:0000259" key="3">
    <source>
        <dbReference type="Pfam" id="PF01458"/>
    </source>
</evidence>
<sequence length="445" mass="47220">MSTTTQNLSTDHSRATADEAHSHGVAAAPESSRAARLTSFEVTDFPVPNGREEEWRFSPVDRLAPLFAADTGKLTGHGVLTTVVDAPEVEVEIVDRDDSRLGLAGKPGDRAAAVAWASAPRATVVTVPTEAVASQVTSVRVEGVEGNGEPTAAHILVHAKPLSQATVVIDHVGSAQLTETVEVVAEEGAHLTVVTVQDWAEGAVHNAAHRVRIGRDATVKHIVVTLGGDVVRLTPDTEFVGEGGSVEMLGVYFADAGQHQEQRLFVDHAVPNCKSRVTYKGALQGEGAHTVWVGDVLIRAAAEGTDTYELNRNLVLTDGARSDSVPNLEIETGLIEGAGHASATGRFDDEQLFYLQARGIPETDARRLVVRGFFAELINEIGVPEVEERLIAAIERELAQSMSEFADALEAPAGGDFASDVTEQTDGERAILSEPASVTSADERL</sequence>
<protein>
    <submittedName>
        <fullName evidence="4">Fe-S cluster assembly protein SufD</fullName>
    </submittedName>
</protein>
<gene>
    <name evidence="4" type="primary">sufD</name>
    <name evidence="4" type="ORF">HGA03_06710</name>
</gene>
<accession>A0A7X6QYP7</accession>
<evidence type="ECO:0000313" key="5">
    <source>
        <dbReference type="Proteomes" id="UP000581206"/>
    </source>
</evidence>
<keyword evidence="5" id="KW-1185">Reference proteome</keyword>
<feature type="region of interest" description="Disordered" evidence="2">
    <location>
        <begin position="414"/>
        <end position="445"/>
    </location>
</feature>
<evidence type="ECO:0000256" key="2">
    <source>
        <dbReference type="SAM" id="MobiDB-lite"/>
    </source>
</evidence>
<evidence type="ECO:0000256" key="1">
    <source>
        <dbReference type="ARBA" id="ARBA00043967"/>
    </source>
</evidence>
<organism evidence="4 5">
    <name type="scientific">Cellulomonas denverensis</name>
    <dbReference type="NCBI Taxonomy" id="264297"/>
    <lineage>
        <taxon>Bacteria</taxon>
        <taxon>Bacillati</taxon>
        <taxon>Actinomycetota</taxon>
        <taxon>Actinomycetes</taxon>
        <taxon>Micrococcales</taxon>
        <taxon>Cellulomonadaceae</taxon>
        <taxon>Cellulomonas</taxon>
    </lineage>
</organism>
<dbReference type="RefSeq" id="WP_168629452.1">
    <property type="nucleotide sequence ID" value="NZ_BONL01000012.1"/>
</dbReference>
<dbReference type="InterPro" id="IPR037284">
    <property type="entry name" value="SUF_FeS_clus_asmbl_SufBD_sf"/>
</dbReference>
<feature type="domain" description="SUF system FeS cluster assembly SufBD core" evidence="3">
    <location>
        <begin position="148"/>
        <end position="373"/>
    </location>
</feature>
<dbReference type="GO" id="GO:0016226">
    <property type="term" value="P:iron-sulfur cluster assembly"/>
    <property type="evidence" value="ECO:0007669"/>
    <property type="project" value="InterPro"/>
</dbReference>
<dbReference type="NCBIfam" id="TIGR01981">
    <property type="entry name" value="sufD"/>
    <property type="match status" value="1"/>
</dbReference>
<dbReference type="SUPFAM" id="SSF101960">
    <property type="entry name" value="Stabilizer of iron transporter SufD"/>
    <property type="match status" value="1"/>
</dbReference>
<dbReference type="EMBL" id="JAAXOX010000002">
    <property type="protein sequence ID" value="NKY22357.1"/>
    <property type="molecule type" value="Genomic_DNA"/>
</dbReference>
<dbReference type="Proteomes" id="UP000581206">
    <property type="component" value="Unassembled WGS sequence"/>
</dbReference>
<dbReference type="InterPro" id="IPR000825">
    <property type="entry name" value="SUF_FeS_clus_asmbl_SufBD_core"/>
</dbReference>
<feature type="compositionally biased region" description="Polar residues" evidence="2">
    <location>
        <begin position="436"/>
        <end position="445"/>
    </location>
</feature>
<dbReference type="AlphaFoldDB" id="A0A7X6QYP7"/>
<dbReference type="PANTHER" id="PTHR43575">
    <property type="entry name" value="PROTEIN ABCI7, CHLOROPLASTIC"/>
    <property type="match status" value="1"/>
</dbReference>
<dbReference type="Pfam" id="PF01458">
    <property type="entry name" value="SUFBD_core"/>
    <property type="match status" value="1"/>
</dbReference>
<name>A0A7X6QYP7_9CELL</name>